<dbReference type="InterPro" id="IPR012349">
    <property type="entry name" value="Split_barrel_FMN-bd"/>
</dbReference>
<reference evidence="1 2" key="1">
    <citation type="journal article" date="2018" name="Int. J. Syst. Evol. Microbiol.">
        <title>Mesosutterella multiformis gen. nov., sp. nov., a member of the family Sutterellaceae and Sutterella megalosphaeroides sp. nov., isolated from human faeces.</title>
        <authorList>
            <person name="Sakamoto M."/>
            <person name="Ikeyama N."/>
            <person name="Kunihiro T."/>
            <person name="Iino T."/>
            <person name="Yuki M."/>
            <person name="Ohkuma M."/>
        </authorList>
    </citation>
    <scope>NUCLEOTIDE SEQUENCE [LARGE SCALE GENOMIC DNA]</scope>
    <source>
        <strain evidence="1 2">4NBBH2</strain>
    </source>
</reference>
<dbReference type="RefSeq" id="WP_116270952.1">
    <property type="nucleotide sequence ID" value="NZ_BGZJ01000002.1"/>
</dbReference>
<dbReference type="Pfam" id="PF12900">
    <property type="entry name" value="Pyridox_ox_2"/>
    <property type="match status" value="1"/>
</dbReference>
<dbReference type="PANTHER" id="PTHR34071">
    <property type="entry name" value="5-NITROIMIDAZOLE ANTIBIOTICS RESISTANCE PROTEIN, NIMA-FAMILY-RELATED PROTEIN-RELATED"/>
    <property type="match status" value="1"/>
</dbReference>
<dbReference type="PANTHER" id="PTHR34071:SF2">
    <property type="entry name" value="FLAVIN-NUCLEOTIDE-BINDING PROTEIN"/>
    <property type="match status" value="1"/>
</dbReference>
<protein>
    <submittedName>
        <fullName evidence="1">MFS transporter</fullName>
    </submittedName>
</protein>
<organism evidence="1 2">
    <name type="scientific">Mesosutterella multiformis</name>
    <dbReference type="NCBI Taxonomy" id="2259133"/>
    <lineage>
        <taxon>Bacteria</taxon>
        <taxon>Pseudomonadati</taxon>
        <taxon>Pseudomonadota</taxon>
        <taxon>Betaproteobacteria</taxon>
        <taxon>Burkholderiales</taxon>
        <taxon>Sutterellaceae</taxon>
        <taxon>Mesosutterella</taxon>
    </lineage>
</organism>
<comment type="caution">
    <text evidence="1">The sequence shown here is derived from an EMBL/GenBank/DDBJ whole genome shotgun (WGS) entry which is preliminary data.</text>
</comment>
<accession>A0A388SGE2</accession>
<keyword evidence="2" id="KW-1185">Reference proteome</keyword>
<dbReference type="OrthoDB" id="9794935at2"/>
<dbReference type="Gene3D" id="2.30.110.10">
    <property type="entry name" value="Electron Transport, Fmn-binding Protein, Chain A"/>
    <property type="match status" value="1"/>
</dbReference>
<dbReference type="EMBL" id="BGZJ01000002">
    <property type="protein sequence ID" value="GBO94743.1"/>
    <property type="molecule type" value="Genomic_DNA"/>
</dbReference>
<evidence type="ECO:0000313" key="1">
    <source>
        <dbReference type="EMBL" id="GBO94743.1"/>
    </source>
</evidence>
<dbReference type="AlphaFoldDB" id="A0A388SGE2"/>
<accession>A0A401LI71</accession>
<evidence type="ECO:0000313" key="2">
    <source>
        <dbReference type="Proteomes" id="UP000266091"/>
    </source>
</evidence>
<name>A0A388SGE2_9BURK</name>
<proteinExistence type="predicted"/>
<dbReference type="Proteomes" id="UP000266091">
    <property type="component" value="Unassembled WGS sequence"/>
</dbReference>
<dbReference type="SUPFAM" id="SSF50475">
    <property type="entry name" value="FMN-binding split barrel"/>
    <property type="match status" value="1"/>
</dbReference>
<dbReference type="InterPro" id="IPR024747">
    <property type="entry name" value="Pyridox_Oxase-rel"/>
</dbReference>
<gene>
    <name evidence="1" type="ORF">MESMUL_20970</name>
</gene>
<sequence length="176" mass="19644">MSEEQNSATSIHCPIRRVDRALSEEEAYEIVRRTHEASVGVADTDGTPYVFAVNTALIDGAIYFHCAHDAGRKEAIFKVNPKVALLFIGRKEIAPTEFSTNYASASVYGHLSMVTDPDDKRDIMLKFTEITAPEAGAENTKVYYENAKDAIDVWKVTIEVIRGKARHKELYFGEQA</sequence>